<dbReference type="Proteomes" id="UP001458880">
    <property type="component" value="Unassembled WGS sequence"/>
</dbReference>
<protein>
    <recommendedName>
        <fullName evidence="3">Nuclease HARBI1</fullName>
    </recommendedName>
</protein>
<evidence type="ECO:0000313" key="2">
    <source>
        <dbReference type="Proteomes" id="UP001458880"/>
    </source>
</evidence>
<evidence type="ECO:0000313" key="1">
    <source>
        <dbReference type="EMBL" id="KAK9696760.1"/>
    </source>
</evidence>
<dbReference type="AlphaFoldDB" id="A0AAW1J1G5"/>
<reference evidence="1 2" key="1">
    <citation type="journal article" date="2024" name="BMC Genomics">
        <title>De novo assembly and annotation of Popillia japonica's genome with initial clues to its potential as an invasive pest.</title>
        <authorList>
            <person name="Cucini C."/>
            <person name="Boschi S."/>
            <person name="Funari R."/>
            <person name="Cardaioli E."/>
            <person name="Iannotti N."/>
            <person name="Marturano G."/>
            <person name="Paoli F."/>
            <person name="Bruttini M."/>
            <person name="Carapelli A."/>
            <person name="Frati F."/>
            <person name="Nardi F."/>
        </authorList>
    </citation>
    <scope>NUCLEOTIDE SEQUENCE [LARGE SCALE GENOMIC DNA]</scope>
    <source>
        <strain evidence="1">DMR45628</strain>
    </source>
</reference>
<organism evidence="1 2">
    <name type="scientific">Popillia japonica</name>
    <name type="common">Japanese beetle</name>
    <dbReference type="NCBI Taxonomy" id="7064"/>
    <lineage>
        <taxon>Eukaryota</taxon>
        <taxon>Metazoa</taxon>
        <taxon>Ecdysozoa</taxon>
        <taxon>Arthropoda</taxon>
        <taxon>Hexapoda</taxon>
        <taxon>Insecta</taxon>
        <taxon>Pterygota</taxon>
        <taxon>Neoptera</taxon>
        <taxon>Endopterygota</taxon>
        <taxon>Coleoptera</taxon>
        <taxon>Polyphaga</taxon>
        <taxon>Scarabaeiformia</taxon>
        <taxon>Scarabaeidae</taxon>
        <taxon>Rutelinae</taxon>
        <taxon>Popillia</taxon>
    </lineage>
</organism>
<sequence length="74" mass="8483">MDPNKIDFVVLAACVLHNFLRKHAKSSYRSSNSFDQEMLDTGEIVPGEWRQSQNQHLHGLQLGYNRNVAENAKQ</sequence>
<dbReference type="EMBL" id="JASPKY010000443">
    <property type="protein sequence ID" value="KAK9696760.1"/>
    <property type="molecule type" value="Genomic_DNA"/>
</dbReference>
<keyword evidence="2" id="KW-1185">Reference proteome</keyword>
<gene>
    <name evidence="1" type="ORF">QE152_g31376</name>
</gene>
<evidence type="ECO:0008006" key="3">
    <source>
        <dbReference type="Google" id="ProtNLM"/>
    </source>
</evidence>
<name>A0AAW1J1G5_POPJA</name>
<comment type="caution">
    <text evidence="1">The sequence shown here is derived from an EMBL/GenBank/DDBJ whole genome shotgun (WGS) entry which is preliminary data.</text>
</comment>
<proteinExistence type="predicted"/>
<accession>A0AAW1J1G5</accession>